<evidence type="ECO:0000313" key="2">
    <source>
        <dbReference type="Proteomes" id="UP001634394"/>
    </source>
</evidence>
<evidence type="ECO:0000313" key="1">
    <source>
        <dbReference type="EMBL" id="KAL3872170.1"/>
    </source>
</evidence>
<gene>
    <name evidence="1" type="ORF">ACJMK2_040116</name>
</gene>
<comment type="caution">
    <text evidence="1">The sequence shown here is derived from an EMBL/GenBank/DDBJ whole genome shotgun (WGS) entry which is preliminary data.</text>
</comment>
<protein>
    <submittedName>
        <fullName evidence="1">Uncharacterized protein</fullName>
    </submittedName>
</protein>
<organism evidence="1 2">
    <name type="scientific">Sinanodonta woodiana</name>
    <name type="common">Chinese pond mussel</name>
    <name type="synonym">Anodonta woodiana</name>
    <dbReference type="NCBI Taxonomy" id="1069815"/>
    <lineage>
        <taxon>Eukaryota</taxon>
        <taxon>Metazoa</taxon>
        <taxon>Spiralia</taxon>
        <taxon>Lophotrochozoa</taxon>
        <taxon>Mollusca</taxon>
        <taxon>Bivalvia</taxon>
        <taxon>Autobranchia</taxon>
        <taxon>Heteroconchia</taxon>
        <taxon>Palaeoheterodonta</taxon>
        <taxon>Unionida</taxon>
        <taxon>Unionoidea</taxon>
        <taxon>Unionidae</taxon>
        <taxon>Unioninae</taxon>
        <taxon>Sinanodonta</taxon>
    </lineage>
</organism>
<name>A0ABD3WI42_SINWO</name>
<sequence>KCNLLDIYEATLIEVVERLISNGCCEAALLWALSGDNAELFRRPAEPEAIAIIESRLMCLR</sequence>
<accession>A0ABD3WI42</accession>
<reference evidence="1 2" key="1">
    <citation type="submission" date="2024-11" db="EMBL/GenBank/DDBJ databases">
        <title>Chromosome-level genome assembly of the freshwater bivalve Anodonta woodiana.</title>
        <authorList>
            <person name="Chen X."/>
        </authorList>
    </citation>
    <scope>NUCLEOTIDE SEQUENCE [LARGE SCALE GENOMIC DNA]</scope>
    <source>
        <strain evidence="1">MN2024</strain>
        <tissue evidence="1">Gills</tissue>
    </source>
</reference>
<dbReference type="AlphaFoldDB" id="A0ABD3WI42"/>
<feature type="non-terminal residue" evidence="1">
    <location>
        <position position="1"/>
    </location>
</feature>
<keyword evidence="2" id="KW-1185">Reference proteome</keyword>
<dbReference type="EMBL" id="JBJQND010000007">
    <property type="protein sequence ID" value="KAL3872170.1"/>
    <property type="molecule type" value="Genomic_DNA"/>
</dbReference>
<proteinExistence type="predicted"/>
<dbReference type="Proteomes" id="UP001634394">
    <property type="component" value="Unassembled WGS sequence"/>
</dbReference>